<dbReference type="SUPFAM" id="SSF46689">
    <property type="entry name" value="Homeodomain-like"/>
    <property type="match status" value="1"/>
</dbReference>
<evidence type="ECO:0000313" key="6">
    <source>
        <dbReference type="EMBL" id="KAG6411910.1"/>
    </source>
</evidence>
<dbReference type="PROSITE" id="PS51294">
    <property type="entry name" value="HTH_MYB"/>
    <property type="match status" value="1"/>
</dbReference>
<dbReference type="InterPro" id="IPR017930">
    <property type="entry name" value="Myb_dom"/>
</dbReference>
<reference evidence="6" key="2">
    <citation type="submission" date="2020-08" db="EMBL/GenBank/DDBJ databases">
        <title>Plant Genome Project.</title>
        <authorList>
            <person name="Zhang R.-G."/>
        </authorList>
    </citation>
    <scope>NUCLEOTIDE SEQUENCE</scope>
    <source>
        <strain evidence="6">Huo1</strain>
        <tissue evidence="6">Leaf</tissue>
    </source>
</reference>
<feature type="domain" description="Myb-like" evidence="4">
    <location>
        <begin position="490"/>
        <end position="545"/>
    </location>
</feature>
<evidence type="ECO:0000256" key="2">
    <source>
        <dbReference type="ARBA" id="ARBA00023242"/>
    </source>
</evidence>
<feature type="region of interest" description="Disordered" evidence="3">
    <location>
        <begin position="387"/>
        <end position="496"/>
    </location>
</feature>
<dbReference type="Pfam" id="PF00249">
    <property type="entry name" value="Myb_DNA-binding"/>
    <property type="match status" value="1"/>
</dbReference>
<evidence type="ECO:0000259" key="4">
    <source>
        <dbReference type="PROSITE" id="PS50090"/>
    </source>
</evidence>
<dbReference type="CDD" id="cd11660">
    <property type="entry name" value="SANT_TRF"/>
    <property type="match status" value="1"/>
</dbReference>
<gene>
    <name evidence="6" type="ORF">SASPL_124563</name>
</gene>
<feature type="compositionally biased region" description="Basic and acidic residues" evidence="3">
    <location>
        <begin position="401"/>
        <end position="410"/>
    </location>
</feature>
<feature type="compositionally biased region" description="Low complexity" evidence="3">
    <location>
        <begin position="429"/>
        <end position="440"/>
    </location>
</feature>
<comment type="caution">
    <text evidence="6">The sequence shown here is derived from an EMBL/GenBank/DDBJ whole genome shotgun (WGS) entry which is preliminary data.</text>
</comment>
<proteinExistence type="predicted"/>
<evidence type="ECO:0000256" key="3">
    <source>
        <dbReference type="SAM" id="MobiDB-lite"/>
    </source>
</evidence>
<dbReference type="PROSITE" id="PS50090">
    <property type="entry name" value="MYB_LIKE"/>
    <property type="match status" value="1"/>
</dbReference>
<dbReference type="GO" id="GO:0005634">
    <property type="term" value="C:nucleus"/>
    <property type="evidence" value="ECO:0007669"/>
    <property type="project" value="UniProtKB-SubCell"/>
</dbReference>
<evidence type="ECO:0008006" key="8">
    <source>
        <dbReference type="Google" id="ProtNLM"/>
    </source>
</evidence>
<dbReference type="AlphaFoldDB" id="A0A8X8XE44"/>
<dbReference type="InterPro" id="IPR001005">
    <property type="entry name" value="SANT/Myb"/>
</dbReference>
<dbReference type="PANTHER" id="PTHR46993:SF6">
    <property type="entry name" value="MYB TRANSCRIPTION FACTOR"/>
    <property type="match status" value="1"/>
</dbReference>
<dbReference type="Gene3D" id="1.10.246.220">
    <property type="match status" value="1"/>
</dbReference>
<dbReference type="EMBL" id="PNBA02000009">
    <property type="protein sequence ID" value="KAG6411910.1"/>
    <property type="molecule type" value="Genomic_DNA"/>
</dbReference>
<feature type="domain" description="HTH myb-type" evidence="5">
    <location>
        <begin position="490"/>
        <end position="546"/>
    </location>
</feature>
<comment type="subcellular location">
    <subcellularLocation>
        <location evidence="1">Nucleus</location>
    </subcellularLocation>
</comment>
<evidence type="ECO:0000313" key="7">
    <source>
        <dbReference type="Proteomes" id="UP000298416"/>
    </source>
</evidence>
<reference evidence="6" key="1">
    <citation type="submission" date="2018-01" db="EMBL/GenBank/DDBJ databases">
        <authorList>
            <person name="Mao J.F."/>
        </authorList>
    </citation>
    <scope>NUCLEOTIDE SEQUENCE</scope>
    <source>
        <strain evidence="6">Huo1</strain>
        <tissue evidence="6">Leaf</tissue>
    </source>
</reference>
<evidence type="ECO:0000256" key="1">
    <source>
        <dbReference type="ARBA" id="ARBA00004123"/>
    </source>
</evidence>
<name>A0A8X8XE44_SALSN</name>
<evidence type="ECO:0000259" key="5">
    <source>
        <dbReference type="PROSITE" id="PS51294"/>
    </source>
</evidence>
<dbReference type="Proteomes" id="UP000298416">
    <property type="component" value="Unassembled WGS sequence"/>
</dbReference>
<sequence>MPLNRFNSTLFLKPLNFPQFSAIRSGCIIKSAMEDLDLDAASWVLDFLLRKPLEERTLNSLLGALPLPKDNPKLQKILLLKKLEFELSPPSFSEATLDLLEQLDGIECRRGNEASDALKSAYCSVAVDITLRPLRHGDDGKFILFETVKRIWRGRIGKIEKVAQRGGLGSEQLWLWKDEIEAAVWEDSVCQSVLKKLERDSAEKAVRFYLNEEKDKMGPSFLESVAAGLKSGEGLFKFKRIEVIKRVAEEEALSLRVVRAANGSNGSIVIKPVAEEETLSPRVDWAANGSNCSKEMHKGKFKLKDKLVGMRRVSSATGNPRGAKIVDCDEADEAEPSGKIHRSSPRSAETNEAWEALKKSSKELRASVKDPLPDALRLADAIHDGLRQDKRQEVAENSNAEPRRQDECQDRAGTSNDGPKMPVTDGDRVVQSSVANANNVHRSSLMKRNGTARTSEWDDSNDGSPDDTTLKPVIQLPNGKPSPLQQYDGKRRRKARKWSLDEEQTLRIGVERFGKGCWKRILDEYRHEFDGRTDVDLKDKWRNMCK</sequence>
<protein>
    <recommendedName>
        <fullName evidence="8">Telomeric repeat-binding factor 2</fullName>
    </recommendedName>
</protein>
<accession>A0A8X8XE44</accession>
<dbReference type="SMART" id="SM00717">
    <property type="entry name" value="SANT"/>
    <property type="match status" value="1"/>
</dbReference>
<feature type="region of interest" description="Disordered" evidence="3">
    <location>
        <begin position="313"/>
        <end position="352"/>
    </location>
</feature>
<dbReference type="PANTHER" id="PTHR46993">
    <property type="entry name" value="MYB TRANSCRIPTION FACTOR"/>
    <property type="match status" value="1"/>
</dbReference>
<organism evidence="6">
    <name type="scientific">Salvia splendens</name>
    <name type="common">Scarlet sage</name>
    <dbReference type="NCBI Taxonomy" id="180675"/>
    <lineage>
        <taxon>Eukaryota</taxon>
        <taxon>Viridiplantae</taxon>
        <taxon>Streptophyta</taxon>
        <taxon>Embryophyta</taxon>
        <taxon>Tracheophyta</taxon>
        <taxon>Spermatophyta</taxon>
        <taxon>Magnoliopsida</taxon>
        <taxon>eudicotyledons</taxon>
        <taxon>Gunneridae</taxon>
        <taxon>Pentapetalae</taxon>
        <taxon>asterids</taxon>
        <taxon>lamiids</taxon>
        <taxon>Lamiales</taxon>
        <taxon>Lamiaceae</taxon>
        <taxon>Nepetoideae</taxon>
        <taxon>Mentheae</taxon>
        <taxon>Salviinae</taxon>
        <taxon>Salvia</taxon>
        <taxon>Salvia subgen. Calosphace</taxon>
        <taxon>core Calosphace</taxon>
    </lineage>
</organism>
<dbReference type="InterPro" id="IPR009057">
    <property type="entry name" value="Homeodomain-like_sf"/>
</dbReference>
<keyword evidence="2" id="KW-0539">Nucleus</keyword>
<keyword evidence="7" id="KW-1185">Reference proteome</keyword>